<feature type="domain" description="NLE" evidence="7">
    <location>
        <begin position="8"/>
        <end position="70"/>
    </location>
</feature>
<feature type="repeat" description="WD" evidence="5">
    <location>
        <begin position="254"/>
        <end position="296"/>
    </location>
</feature>
<sequence>MSTEQEQVQVRFVTKQEKYAISDAAILVPANFKRYGLSEIVNNLLNHEKPTPFDFLIDGEILRTSIADYLFSKSLSTENIITIEYVESMLPPTPLTAYQHDDWISSVKGRNGLFLTGSYDNNVRLWNTSGECIATLTGHSDSVKSVAFGSVDNSLVHAYSGSLDYSLLGWEYSTENDTSRIRYECKGHKAAIESVAVDSTNTYIASASADSTIKVWLAVEPVEDEPALEESAPKKRKKTEKKSDRKIKTRAMTLEGHVGSVNSVVFDGNDSNIVYSAGWDHSIRSWDVEQQVNLVTKVREDKKKKAKKISIYWIAV</sequence>
<gene>
    <name evidence="8" type="ORF">J3Q64DRAFT_1648039</name>
</gene>
<dbReference type="InterPro" id="IPR020472">
    <property type="entry name" value="WD40_PAC1"/>
</dbReference>
<evidence type="ECO:0000256" key="4">
    <source>
        <dbReference type="ARBA" id="ARBA00023242"/>
    </source>
</evidence>
<dbReference type="InterPro" id="IPR036322">
    <property type="entry name" value="WD40_repeat_dom_sf"/>
</dbReference>
<accession>A0ABR3ALV3</accession>
<dbReference type="Pfam" id="PF08154">
    <property type="entry name" value="NLE"/>
    <property type="match status" value="1"/>
</dbReference>
<dbReference type="SMART" id="SM00320">
    <property type="entry name" value="WD40"/>
    <property type="match status" value="4"/>
</dbReference>
<dbReference type="InterPro" id="IPR019775">
    <property type="entry name" value="WD40_repeat_CS"/>
</dbReference>
<reference evidence="8 9" key="1">
    <citation type="submission" date="2024-04" db="EMBL/GenBank/DDBJ databases">
        <title>Symmetric and asymmetric DNA N6-adenine methylation regulates different biological responses in Mucorales.</title>
        <authorList>
            <consortium name="Lawrence Berkeley National Laboratory"/>
            <person name="Lax C."/>
            <person name="Mondo S.J."/>
            <person name="Osorio-Concepcion M."/>
            <person name="Muszewska A."/>
            <person name="Corrochano-Luque M."/>
            <person name="Gutierrez G."/>
            <person name="Riley R."/>
            <person name="Lipzen A."/>
            <person name="Guo J."/>
            <person name="Hundley H."/>
            <person name="Amirebrahimi M."/>
            <person name="Ng V."/>
            <person name="Lorenzo-Gutierrez D."/>
            <person name="Binder U."/>
            <person name="Yang J."/>
            <person name="Song Y."/>
            <person name="Canovas D."/>
            <person name="Navarro E."/>
            <person name="Freitag M."/>
            <person name="Gabaldon T."/>
            <person name="Grigoriev I.V."/>
            <person name="Corrochano L.M."/>
            <person name="Nicolas F.E."/>
            <person name="Garre V."/>
        </authorList>
    </citation>
    <scope>NUCLEOTIDE SEQUENCE [LARGE SCALE GENOMIC DNA]</scope>
    <source>
        <strain evidence="8 9">L51</strain>
    </source>
</reference>
<evidence type="ECO:0000256" key="6">
    <source>
        <dbReference type="SAM" id="MobiDB-lite"/>
    </source>
</evidence>
<organism evidence="8 9">
    <name type="scientific">Phycomyces blakesleeanus</name>
    <dbReference type="NCBI Taxonomy" id="4837"/>
    <lineage>
        <taxon>Eukaryota</taxon>
        <taxon>Fungi</taxon>
        <taxon>Fungi incertae sedis</taxon>
        <taxon>Mucoromycota</taxon>
        <taxon>Mucoromycotina</taxon>
        <taxon>Mucoromycetes</taxon>
        <taxon>Mucorales</taxon>
        <taxon>Phycomycetaceae</taxon>
        <taxon>Phycomyces</taxon>
    </lineage>
</organism>
<dbReference type="InterPro" id="IPR012972">
    <property type="entry name" value="NLE"/>
</dbReference>
<proteinExistence type="predicted"/>
<keyword evidence="4" id="KW-0539">Nucleus</keyword>
<feature type="compositionally biased region" description="Basic residues" evidence="6">
    <location>
        <begin position="234"/>
        <end position="246"/>
    </location>
</feature>
<dbReference type="Proteomes" id="UP001448207">
    <property type="component" value="Unassembled WGS sequence"/>
</dbReference>
<comment type="subcellular location">
    <subcellularLocation>
        <location evidence="1">Nucleus</location>
        <location evidence="1">Nucleolus</location>
    </subcellularLocation>
</comment>
<dbReference type="PANTHER" id="PTHR19855">
    <property type="entry name" value="WD40 REPEAT PROTEIN 12, 37"/>
    <property type="match status" value="1"/>
</dbReference>
<dbReference type="PROSITE" id="PS50082">
    <property type="entry name" value="WD_REPEATS_2"/>
    <property type="match status" value="3"/>
</dbReference>
<dbReference type="PANTHER" id="PTHR19855:SF11">
    <property type="entry name" value="RIBOSOME BIOGENESIS PROTEIN WDR12"/>
    <property type="match status" value="1"/>
</dbReference>
<keyword evidence="2 5" id="KW-0853">WD repeat</keyword>
<evidence type="ECO:0000256" key="1">
    <source>
        <dbReference type="ARBA" id="ARBA00004604"/>
    </source>
</evidence>
<evidence type="ECO:0000259" key="7">
    <source>
        <dbReference type="Pfam" id="PF08154"/>
    </source>
</evidence>
<name>A0ABR3ALV3_PHYBL</name>
<evidence type="ECO:0000256" key="3">
    <source>
        <dbReference type="ARBA" id="ARBA00022737"/>
    </source>
</evidence>
<dbReference type="Gene3D" id="2.130.10.10">
    <property type="entry name" value="YVTN repeat-like/Quinoprotein amine dehydrogenase"/>
    <property type="match status" value="1"/>
</dbReference>
<dbReference type="InterPro" id="IPR015943">
    <property type="entry name" value="WD40/YVTN_repeat-like_dom_sf"/>
</dbReference>
<evidence type="ECO:0000256" key="2">
    <source>
        <dbReference type="ARBA" id="ARBA00022574"/>
    </source>
</evidence>
<dbReference type="SUPFAM" id="SSF50978">
    <property type="entry name" value="WD40 repeat-like"/>
    <property type="match status" value="1"/>
</dbReference>
<dbReference type="PROSITE" id="PS50294">
    <property type="entry name" value="WD_REPEATS_REGION"/>
    <property type="match status" value="2"/>
</dbReference>
<dbReference type="PROSITE" id="PS00678">
    <property type="entry name" value="WD_REPEATS_1"/>
    <property type="match status" value="1"/>
</dbReference>
<dbReference type="Pfam" id="PF00400">
    <property type="entry name" value="WD40"/>
    <property type="match status" value="4"/>
</dbReference>
<feature type="region of interest" description="Disordered" evidence="6">
    <location>
        <begin position="227"/>
        <end position="246"/>
    </location>
</feature>
<evidence type="ECO:0000256" key="5">
    <source>
        <dbReference type="PROSITE-ProRule" id="PRU00221"/>
    </source>
</evidence>
<evidence type="ECO:0000313" key="8">
    <source>
        <dbReference type="EMBL" id="KAL0075910.1"/>
    </source>
</evidence>
<feature type="repeat" description="WD" evidence="5">
    <location>
        <begin position="97"/>
        <end position="127"/>
    </location>
</feature>
<dbReference type="PRINTS" id="PR00320">
    <property type="entry name" value="GPROTEINBRPT"/>
</dbReference>
<evidence type="ECO:0000313" key="9">
    <source>
        <dbReference type="Proteomes" id="UP001448207"/>
    </source>
</evidence>
<comment type="caution">
    <text evidence="8">The sequence shown here is derived from an EMBL/GenBank/DDBJ whole genome shotgun (WGS) entry which is preliminary data.</text>
</comment>
<keyword evidence="3" id="KW-0677">Repeat</keyword>
<protein>
    <submittedName>
        <fullName evidence="8">WD40-repeat-containing domain protein</fullName>
    </submittedName>
</protein>
<keyword evidence="9" id="KW-1185">Reference proteome</keyword>
<feature type="repeat" description="WD" evidence="5">
    <location>
        <begin position="185"/>
        <end position="216"/>
    </location>
</feature>
<dbReference type="EMBL" id="JBCLYO010000033">
    <property type="protein sequence ID" value="KAL0075910.1"/>
    <property type="molecule type" value="Genomic_DNA"/>
</dbReference>
<dbReference type="InterPro" id="IPR001680">
    <property type="entry name" value="WD40_rpt"/>
</dbReference>